<evidence type="ECO:0000259" key="2">
    <source>
        <dbReference type="Pfam" id="PF10088"/>
    </source>
</evidence>
<dbReference type="RefSeq" id="WP_265677641.1">
    <property type="nucleotide sequence ID" value="NZ_JAKRRY010000055.1"/>
</dbReference>
<organism evidence="3 4">
    <name type="scientific">Vibrio qingdaonensis</name>
    <dbReference type="NCBI Taxonomy" id="2829491"/>
    <lineage>
        <taxon>Bacteria</taxon>
        <taxon>Pseudomonadati</taxon>
        <taxon>Pseudomonadota</taxon>
        <taxon>Gammaproteobacteria</taxon>
        <taxon>Vibrionales</taxon>
        <taxon>Vibrionaceae</taxon>
        <taxon>Vibrio</taxon>
    </lineage>
</organism>
<proteinExistence type="predicted"/>
<evidence type="ECO:0000313" key="4">
    <source>
        <dbReference type="Proteomes" id="UP001155587"/>
    </source>
</evidence>
<protein>
    <submittedName>
        <fullName evidence="3">DUF2326 domain-containing protein</fullName>
    </submittedName>
</protein>
<comment type="caution">
    <text evidence="3">The sequence shown here is derived from an EMBL/GenBank/DDBJ whole genome shotgun (WGS) entry which is preliminary data.</text>
</comment>
<feature type="coiled-coil region" evidence="1">
    <location>
        <begin position="104"/>
        <end position="131"/>
    </location>
</feature>
<keyword evidence="1" id="KW-0175">Coiled coil</keyword>
<dbReference type="Pfam" id="PF10088">
    <property type="entry name" value="DUF2326"/>
    <property type="match status" value="1"/>
</dbReference>
<gene>
    <name evidence="3" type="ORF">MD535_23650</name>
</gene>
<sequence>MNKNTQLFFKKHSTKYQDYRFLEDSDWDYQKLTFDNAKLLLDSFLNLTSISPWDYRMAVSYALRKQDDFNDIFQLKKFSRGKDLSWKPYIGHILGFNADNLKSNYELKIDIEKVTAQLAELQKEIGLYQGDEEEMLRDALSLKHQDAEALQEQLNALNFDDSDTETVEELSENIDEEIEELNRVRYYLKSDLKKLRKVESKQPISFSTDKTKKLFTEAGILFGDQIKKSYDELVEFNKKITVERSKFVRLQTKELEQQIIDISSRLTELNTLKSKQVSFLTSTNALEKYKEVSSRLLLVSTEINLIERKLEISEQIKSKKSESRTLSNSKNDVIEKIRLDRDSVMQSDTSIYKSIKENFTTFVKLVLDKDGRISTEQNGEGNLVYHAGFVDGDFNYTSESDGCSYKKILCIGYDLAVNLAYANKDFVRFIYHDGGLETLDTRKKLEFLNYARTIPELFGTQYILTLIDSDLPEGVEFTDDEIALTLHDNGDDGLLFKMPSW</sequence>
<reference evidence="3" key="1">
    <citation type="submission" date="2022-02" db="EMBL/GenBank/DDBJ databases">
        <title>Vibrio sp. nov, a new bacterium isolated from seawater.</title>
        <authorList>
            <person name="Yuan Y."/>
        </authorList>
    </citation>
    <scope>NUCLEOTIDE SEQUENCE</scope>
    <source>
        <strain evidence="3">ZSDZ65</strain>
    </source>
</reference>
<dbReference type="EMBL" id="JAKRRY010000055">
    <property type="protein sequence ID" value="MCW8348991.1"/>
    <property type="molecule type" value="Genomic_DNA"/>
</dbReference>
<dbReference type="InterPro" id="IPR018760">
    <property type="entry name" value="DUF2326"/>
</dbReference>
<evidence type="ECO:0000313" key="3">
    <source>
        <dbReference type="EMBL" id="MCW8348991.1"/>
    </source>
</evidence>
<evidence type="ECO:0000256" key="1">
    <source>
        <dbReference type="SAM" id="Coils"/>
    </source>
</evidence>
<dbReference type="AlphaFoldDB" id="A0A9X3CT09"/>
<keyword evidence="4" id="KW-1185">Reference proteome</keyword>
<dbReference type="Proteomes" id="UP001155587">
    <property type="component" value="Unassembled WGS sequence"/>
</dbReference>
<feature type="domain" description="DUF2326" evidence="2">
    <location>
        <begin position="366"/>
        <end position="498"/>
    </location>
</feature>
<accession>A0A9X3CT09</accession>
<name>A0A9X3CT09_9VIBR</name>